<comment type="similarity">
    <text evidence="2">Belongs to the SURF4 family.</text>
</comment>
<dbReference type="GO" id="GO:0005789">
    <property type="term" value="C:endoplasmic reticulum membrane"/>
    <property type="evidence" value="ECO:0007669"/>
    <property type="project" value="UniProtKB-SubCell"/>
</dbReference>
<dbReference type="PhylomeDB" id="A7RWB5"/>
<dbReference type="GO" id="GO:0015031">
    <property type="term" value="P:protein transport"/>
    <property type="evidence" value="ECO:0007669"/>
    <property type="project" value="UniProtKB-KW"/>
</dbReference>
<feature type="transmembrane region" description="Helical" evidence="9">
    <location>
        <begin position="251"/>
        <end position="268"/>
    </location>
</feature>
<dbReference type="FunCoup" id="A7RWB5">
    <property type="interactions" value="732"/>
</dbReference>
<evidence type="ECO:0000256" key="4">
    <source>
        <dbReference type="ARBA" id="ARBA00022692"/>
    </source>
</evidence>
<organism evidence="10 11">
    <name type="scientific">Nematostella vectensis</name>
    <name type="common">Starlet sea anemone</name>
    <dbReference type="NCBI Taxonomy" id="45351"/>
    <lineage>
        <taxon>Eukaryota</taxon>
        <taxon>Metazoa</taxon>
        <taxon>Cnidaria</taxon>
        <taxon>Anthozoa</taxon>
        <taxon>Hexacorallia</taxon>
        <taxon>Actiniaria</taxon>
        <taxon>Edwardsiidae</taxon>
        <taxon>Nematostella</taxon>
    </lineage>
</organism>
<comment type="subcellular location">
    <subcellularLocation>
        <location evidence="1">Endoplasmic reticulum membrane</location>
        <topology evidence="1">Multi-pass membrane protein</topology>
    </subcellularLocation>
</comment>
<feature type="transmembrane region" description="Helical" evidence="9">
    <location>
        <begin position="70"/>
        <end position="91"/>
    </location>
</feature>
<dbReference type="PANTHER" id="PTHR23427:SF1">
    <property type="entry name" value="SURFEIT LOCUS PROTEIN 4"/>
    <property type="match status" value="1"/>
</dbReference>
<keyword evidence="4 9" id="KW-0812">Transmembrane</keyword>
<evidence type="ECO:0000313" key="11">
    <source>
        <dbReference type="Proteomes" id="UP000001593"/>
    </source>
</evidence>
<dbReference type="PROSITE" id="PS01339">
    <property type="entry name" value="SURF4"/>
    <property type="match status" value="1"/>
</dbReference>
<protein>
    <recommendedName>
        <fullName evidence="12">Surfeit locus protein 4 homolog</fullName>
    </recommendedName>
</protein>
<dbReference type="eggNOG" id="KOG3998">
    <property type="taxonomic scope" value="Eukaryota"/>
</dbReference>
<evidence type="ECO:0000256" key="1">
    <source>
        <dbReference type="ARBA" id="ARBA00004477"/>
    </source>
</evidence>
<dbReference type="Proteomes" id="UP000001593">
    <property type="component" value="Unassembled WGS sequence"/>
</dbReference>
<reference evidence="10 11" key="1">
    <citation type="journal article" date="2007" name="Science">
        <title>Sea anemone genome reveals ancestral eumetazoan gene repertoire and genomic organization.</title>
        <authorList>
            <person name="Putnam N.H."/>
            <person name="Srivastava M."/>
            <person name="Hellsten U."/>
            <person name="Dirks B."/>
            <person name="Chapman J."/>
            <person name="Salamov A."/>
            <person name="Terry A."/>
            <person name="Shapiro H."/>
            <person name="Lindquist E."/>
            <person name="Kapitonov V.V."/>
            <person name="Jurka J."/>
            <person name="Genikhovich G."/>
            <person name="Grigoriev I.V."/>
            <person name="Lucas S.M."/>
            <person name="Steele R.E."/>
            <person name="Finnerty J.R."/>
            <person name="Technau U."/>
            <person name="Martindale M.Q."/>
            <person name="Rokhsar D.S."/>
        </authorList>
    </citation>
    <scope>NUCLEOTIDE SEQUENCE [LARGE SCALE GENOMIC DNA]</scope>
    <source>
        <strain evidence="11">CH2 X CH6</strain>
    </source>
</reference>
<accession>A7RWB5</accession>
<evidence type="ECO:0000256" key="6">
    <source>
        <dbReference type="ARBA" id="ARBA00022927"/>
    </source>
</evidence>
<evidence type="ECO:0000256" key="7">
    <source>
        <dbReference type="ARBA" id="ARBA00022989"/>
    </source>
</evidence>
<dbReference type="GO" id="GO:0007030">
    <property type="term" value="P:Golgi organization"/>
    <property type="evidence" value="ECO:0000318"/>
    <property type="project" value="GO_Central"/>
</dbReference>
<dbReference type="HOGENOM" id="CLU_056195_0_0_1"/>
<dbReference type="Pfam" id="PF02077">
    <property type="entry name" value="SURF4"/>
    <property type="match status" value="1"/>
</dbReference>
<proteinExistence type="inferred from homology"/>
<evidence type="ECO:0000256" key="8">
    <source>
        <dbReference type="ARBA" id="ARBA00023136"/>
    </source>
</evidence>
<keyword evidence="3" id="KW-0813">Transport</keyword>
<dbReference type="AlphaFoldDB" id="A7RWB5"/>
<evidence type="ECO:0000256" key="2">
    <source>
        <dbReference type="ARBA" id="ARBA00006945"/>
    </source>
</evidence>
<dbReference type="GO" id="GO:0005783">
    <property type="term" value="C:endoplasmic reticulum"/>
    <property type="evidence" value="ECO:0000318"/>
    <property type="project" value="GO_Central"/>
</dbReference>
<keyword evidence="11" id="KW-1185">Reference proteome</keyword>
<dbReference type="InterPro" id="IPR045214">
    <property type="entry name" value="Surf1/Surf4"/>
</dbReference>
<feature type="transmembrane region" description="Helical" evidence="9">
    <location>
        <begin position="185"/>
        <end position="205"/>
    </location>
</feature>
<dbReference type="InParanoid" id="A7RWB5"/>
<feature type="transmembrane region" description="Helical" evidence="9">
    <location>
        <begin position="98"/>
        <end position="117"/>
    </location>
</feature>
<keyword evidence="5" id="KW-0256">Endoplasmic reticulum</keyword>
<dbReference type="EMBL" id="DS469546">
    <property type="protein sequence ID" value="EDO44233.1"/>
    <property type="molecule type" value="Genomic_DNA"/>
</dbReference>
<evidence type="ECO:0000256" key="5">
    <source>
        <dbReference type="ARBA" id="ARBA00022824"/>
    </source>
</evidence>
<dbReference type="PANTHER" id="PTHR23427">
    <property type="entry name" value="SURFEIT LOCUS PROTEIN"/>
    <property type="match status" value="1"/>
</dbReference>
<evidence type="ECO:0000313" key="10">
    <source>
        <dbReference type="EMBL" id="EDO44233.1"/>
    </source>
</evidence>
<sequence length="275" mass="30797">MVTVGGSKYSEFMHKAEDLADQILRNGKHVLPHVARFCLISTFFEDGIRMWFQWGEQRDYIDQTWHCGTVLSVLFVIYNLLAQLGGCLMILSRQKVDYAVGILASVVLLQTIGYSILWDFKFLLRNLALCGGLLLILADSRSEQKSLFAGVPSVGGNTPKTYLQLTGRVLLVFMFATLIRFQLSFSYLLLDIAGTILMVLVAIGYKTKLASLVLVILLSVLNIVLNPFWVFDSNSPMRDFLKYDFFQTMSVIGGLLLVVALGPGGVSVDDYKKKW</sequence>
<keyword evidence="6" id="KW-0653">Protein transport</keyword>
<dbReference type="OMA" id="RHRHFPW"/>
<feature type="transmembrane region" description="Helical" evidence="9">
    <location>
        <begin position="212"/>
        <end position="231"/>
    </location>
</feature>
<evidence type="ECO:0000256" key="9">
    <source>
        <dbReference type="SAM" id="Phobius"/>
    </source>
</evidence>
<name>A7RWB5_NEMVE</name>
<keyword evidence="7 9" id="KW-1133">Transmembrane helix</keyword>
<evidence type="ECO:0000256" key="3">
    <source>
        <dbReference type="ARBA" id="ARBA00022448"/>
    </source>
</evidence>
<dbReference type="STRING" id="45351.A7RWB5"/>
<gene>
    <name evidence="10" type="ORF">NEMVEDRAFT_v1g241141</name>
</gene>
<evidence type="ECO:0008006" key="12">
    <source>
        <dbReference type="Google" id="ProtNLM"/>
    </source>
</evidence>
<dbReference type="KEGG" id="nve:5516213"/>
<dbReference type="InterPro" id="IPR002995">
    <property type="entry name" value="Surf4"/>
</dbReference>
<dbReference type="OrthoDB" id="7859621at2759"/>
<keyword evidence="8 9" id="KW-0472">Membrane</keyword>
<dbReference type="GO" id="GO:0005793">
    <property type="term" value="C:endoplasmic reticulum-Golgi intermediate compartment"/>
    <property type="evidence" value="ECO:0000318"/>
    <property type="project" value="GO_Central"/>
</dbReference>